<evidence type="ECO:0000313" key="1">
    <source>
        <dbReference type="EMBL" id="JAD19150.1"/>
    </source>
</evidence>
<dbReference type="EMBL" id="GBRH01278745">
    <property type="protein sequence ID" value="JAD19150.1"/>
    <property type="molecule type" value="Transcribed_RNA"/>
</dbReference>
<accession>A0A0A8Y1W5</accession>
<dbReference type="AlphaFoldDB" id="A0A0A8Y1W5"/>
<reference evidence="1" key="1">
    <citation type="submission" date="2014-09" db="EMBL/GenBank/DDBJ databases">
        <authorList>
            <person name="Magalhaes I.L.F."/>
            <person name="Oliveira U."/>
            <person name="Santos F.R."/>
            <person name="Vidigal T.H.D.A."/>
            <person name="Brescovit A.D."/>
            <person name="Santos A.J."/>
        </authorList>
    </citation>
    <scope>NUCLEOTIDE SEQUENCE</scope>
    <source>
        <tissue evidence="1">Shoot tissue taken approximately 20 cm above the soil surface</tissue>
    </source>
</reference>
<protein>
    <submittedName>
        <fullName evidence="1">Uncharacterized protein</fullName>
    </submittedName>
</protein>
<reference evidence="1" key="2">
    <citation type="journal article" date="2015" name="Data Brief">
        <title>Shoot transcriptome of the giant reed, Arundo donax.</title>
        <authorList>
            <person name="Barrero R.A."/>
            <person name="Guerrero F.D."/>
            <person name="Moolhuijzen P."/>
            <person name="Goolsby J.A."/>
            <person name="Tidwell J."/>
            <person name="Bellgard S.E."/>
            <person name="Bellgard M.I."/>
        </authorList>
    </citation>
    <scope>NUCLEOTIDE SEQUENCE</scope>
    <source>
        <tissue evidence="1">Shoot tissue taken approximately 20 cm above the soil surface</tissue>
    </source>
</reference>
<proteinExistence type="predicted"/>
<sequence length="34" mass="3813">MSPSGMPKAAVRNMDATSPMFDEIMYLMNAFMLL</sequence>
<organism evidence="1">
    <name type="scientific">Arundo donax</name>
    <name type="common">Giant reed</name>
    <name type="synonym">Donax arundinaceus</name>
    <dbReference type="NCBI Taxonomy" id="35708"/>
    <lineage>
        <taxon>Eukaryota</taxon>
        <taxon>Viridiplantae</taxon>
        <taxon>Streptophyta</taxon>
        <taxon>Embryophyta</taxon>
        <taxon>Tracheophyta</taxon>
        <taxon>Spermatophyta</taxon>
        <taxon>Magnoliopsida</taxon>
        <taxon>Liliopsida</taxon>
        <taxon>Poales</taxon>
        <taxon>Poaceae</taxon>
        <taxon>PACMAD clade</taxon>
        <taxon>Arundinoideae</taxon>
        <taxon>Arundineae</taxon>
        <taxon>Arundo</taxon>
    </lineage>
</organism>
<name>A0A0A8Y1W5_ARUDO</name>